<evidence type="ECO:0000313" key="2">
    <source>
        <dbReference type="Proteomes" id="UP001498398"/>
    </source>
</evidence>
<dbReference type="InterPro" id="IPR036537">
    <property type="entry name" value="Adaptor_Cbl_N_dom_sf"/>
</dbReference>
<protein>
    <submittedName>
        <fullName evidence="1">Uncharacterized protein</fullName>
    </submittedName>
</protein>
<keyword evidence="2" id="KW-1185">Reference proteome</keyword>
<name>A0ABR1JX89_9AGAR</name>
<dbReference type="Proteomes" id="UP001498398">
    <property type="component" value="Unassembled WGS sequence"/>
</dbReference>
<comment type="caution">
    <text evidence="1">The sequence shown here is derived from an EMBL/GenBank/DDBJ whole genome shotgun (WGS) entry which is preliminary data.</text>
</comment>
<accession>A0ABR1JX89</accession>
<organism evidence="1 2">
    <name type="scientific">Marasmiellus scandens</name>
    <dbReference type="NCBI Taxonomy" id="2682957"/>
    <lineage>
        <taxon>Eukaryota</taxon>
        <taxon>Fungi</taxon>
        <taxon>Dikarya</taxon>
        <taxon>Basidiomycota</taxon>
        <taxon>Agaricomycotina</taxon>
        <taxon>Agaricomycetes</taxon>
        <taxon>Agaricomycetidae</taxon>
        <taxon>Agaricales</taxon>
        <taxon>Marasmiineae</taxon>
        <taxon>Omphalotaceae</taxon>
        <taxon>Marasmiellus</taxon>
    </lineage>
</organism>
<evidence type="ECO:0000313" key="1">
    <source>
        <dbReference type="EMBL" id="KAK7468959.1"/>
    </source>
</evidence>
<proteinExistence type="predicted"/>
<reference evidence="1 2" key="1">
    <citation type="submission" date="2024-01" db="EMBL/GenBank/DDBJ databases">
        <title>A draft genome for the cacao thread blight pathogen Marasmiellus scandens.</title>
        <authorList>
            <person name="Baruah I.K."/>
            <person name="Leung J."/>
            <person name="Bukari Y."/>
            <person name="Amoako-Attah I."/>
            <person name="Meinhardt L.W."/>
            <person name="Bailey B.A."/>
            <person name="Cohen S.P."/>
        </authorList>
    </citation>
    <scope>NUCLEOTIDE SEQUENCE [LARGE SCALE GENOMIC DNA]</scope>
    <source>
        <strain evidence="1 2">GH-19</strain>
    </source>
</reference>
<gene>
    <name evidence="1" type="ORF">VKT23_003458</name>
</gene>
<dbReference type="EMBL" id="JBANRG010000003">
    <property type="protein sequence ID" value="KAK7468959.1"/>
    <property type="molecule type" value="Genomic_DNA"/>
</dbReference>
<sequence length="75" mass="8486">MNVADAAGFTPLRGAAQIVQDILTIVETMKKNQKDCLNIARRSFELVEGIHKITNGKKESEIDNELLKDIKKFER</sequence>
<dbReference type="Gene3D" id="1.20.930.20">
    <property type="entry name" value="Adaptor protein Cbl, N-terminal domain"/>
    <property type="match status" value="1"/>
</dbReference>